<reference evidence="2 3" key="1">
    <citation type="journal article" date="2016" name="Nat. Commun.">
        <title>Thousands of microbial genomes shed light on interconnected biogeochemical processes in an aquifer system.</title>
        <authorList>
            <person name="Anantharaman K."/>
            <person name="Brown C.T."/>
            <person name="Hug L.A."/>
            <person name="Sharon I."/>
            <person name="Castelle C.J."/>
            <person name="Probst A.J."/>
            <person name="Thomas B.C."/>
            <person name="Singh A."/>
            <person name="Wilkins M.J."/>
            <person name="Karaoz U."/>
            <person name="Brodie E.L."/>
            <person name="Williams K.H."/>
            <person name="Hubbard S.S."/>
            <person name="Banfield J.F."/>
        </authorList>
    </citation>
    <scope>NUCLEOTIDE SEQUENCE [LARGE SCALE GENOMIC DNA]</scope>
</reference>
<dbReference type="InterPro" id="IPR001173">
    <property type="entry name" value="Glyco_trans_2-like"/>
</dbReference>
<dbReference type="EMBL" id="MGFQ01000052">
    <property type="protein sequence ID" value="OGM08291.1"/>
    <property type="molecule type" value="Genomic_DNA"/>
</dbReference>
<dbReference type="SUPFAM" id="SSF53448">
    <property type="entry name" value="Nucleotide-diphospho-sugar transferases"/>
    <property type="match status" value="1"/>
</dbReference>
<sequence>MKKLSIIILNYNTRDLLNECLLSLKKVVNEVDFEIIVSDNGSTDGSLEMLKQDFPDILVIENQSNLGFAAGNNRVKSYVKGEYVLFLNSDTLMHANTLRESIKYLEEHQDVGAMTCKMKLPGGELDKDARRSFITPWIGLVHLFLKLDRIFPESKYFARYWYGFISPDIEHEVDVLQGAFLLTRKKVLDSIDWFDEDYFIDGEDIDLCWRIKEKGWKIIYYPKVTIIHIKGASKGKIESSLKEKVPLKERLKYRMAGVDSMEIFYRKRLWKKYPLILNLIVLVGIKFMKALRFIKTLLLG</sequence>
<evidence type="ECO:0000313" key="3">
    <source>
        <dbReference type="Proteomes" id="UP000176939"/>
    </source>
</evidence>
<evidence type="ECO:0000313" key="2">
    <source>
        <dbReference type="EMBL" id="OGM08291.1"/>
    </source>
</evidence>
<accession>A0A1F7WZW7</accession>
<gene>
    <name evidence="2" type="ORF">A2Z67_01125</name>
</gene>
<name>A0A1F7WZW7_9BACT</name>
<dbReference type="Pfam" id="PF00535">
    <property type="entry name" value="Glycos_transf_2"/>
    <property type="match status" value="1"/>
</dbReference>
<organism evidence="2 3">
    <name type="scientific">Candidatus Woesebacteria bacterium RBG_13_36_22</name>
    <dbReference type="NCBI Taxonomy" id="1802478"/>
    <lineage>
        <taxon>Bacteria</taxon>
        <taxon>Candidatus Woeseibacteriota</taxon>
    </lineage>
</organism>
<protein>
    <recommendedName>
        <fullName evidence="1">Glycosyltransferase 2-like domain-containing protein</fullName>
    </recommendedName>
</protein>
<dbReference type="Proteomes" id="UP000176939">
    <property type="component" value="Unassembled WGS sequence"/>
</dbReference>
<dbReference type="PANTHER" id="PTHR43179">
    <property type="entry name" value="RHAMNOSYLTRANSFERASE WBBL"/>
    <property type="match status" value="1"/>
</dbReference>
<feature type="domain" description="Glycosyltransferase 2-like" evidence="1">
    <location>
        <begin position="5"/>
        <end position="144"/>
    </location>
</feature>
<dbReference type="InterPro" id="IPR029044">
    <property type="entry name" value="Nucleotide-diphossugar_trans"/>
</dbReference>
<dbReference type="Gene3D" id="3.90.550.10">
    <property type="entry name" value="Spore Coat Polysaccharide Biosynthesis Protein SpsA, Chain A"/>
    <property type="match status" value="1"/>
</dbReference>
<evidence type="ECO:0000259" key="1">
    <source>
        <dbReference type="Pfam" id="PF00535"/>
    </source>
</evidence>
<dbReference type="PANTHER" id="PTHR43179:SF7">
    <property type="entry name" value="RHAMNOSYLTRANSFERASE WBBL"/>
    <property type="match status" value="1"/>
</dbReference>
<dbReference type="CDD" id="cd04186">
    <property type="entry name" value="GT_2_like_c"/>
    <property type="match status" value="1"/>
</dbReference>
<dbReference type="AlphaFoldDB" id="A0A1F7WZW7"/>
<comment type="caution">
    <text evidence="2">The sequence shown here is derived from an EMBL/GenBank/DDBJ whole genome shotgun (WGS) entry which is preliminary data.</text>
</comment>
<proteinExistence type="predicted"/>